<reference evidence="2 3" key="1">
    <citation type="submission" date="2017-01" db="EMBL/GenBank/DDBJ databases">
        <title>Complete genome of Tateyamaria omphalii DOK1-4 isolated from seawater in Dokdo.</title>
        <authorList>
            <person name="Kim J.H."/>
            <person name="Chi W.-J."/>
        </authorList>
    </citation>
    <scope>NUCLEOTIDE SEQUENCE [LARGE SCALE GENOMIC DNA]</scope>
    <source>
        <strain evidence="2 3">DOK1-4</strain>
    </source>
</reference>
<dbReference type="EMBL" id="CP019312">
    <property type="protein sequence ID" value="APX12609.1"/>
    <property type="molecule type" value="Genomic_DNA"/>
</dbReference>
<dbReference type="SMART" id="SM00886">
    <property type="entry name" value="Dabb"/>
    <property type="match status" value="1"/>
</dbReference>
<dbReference type="STRING" id="299262.BWR18_13640"/>
<protein>
    <recommendedName>
        <fullName evidence="1">Stress-response A/B barrel domain-containing protein</fullName>
    </recommendedName>
</protein>
<sequence length="103" mass="11012">MIRHCVFLRLAPKADSAELDKVMLGLGDVVRRIPGCSGFRAGPNRDYESKSPDYPYGFTLDALDAEALATYAVDPEHKALGARLVALCEGGGDGVLVFDIDAV</sequence>
<accession>A0A1P8MXG2</accession>
<evidence type="ECO:0000259" key="1">
    <source>
        <dbReference type="PROSITE" id="PS51502"/>
    </source>
</evidence>
<dbReference type="SUPFAM" id="SSF54909">
    <property type="entry name" value="Dimeric alpha+beta barrel"/>
    <property type="match status" value="1"/>
</dbReference>
<dbReference type="Pfam" id="PF07876">
    <property type="entry name" value="Dabb"/>
    <property type="match status" value="1"/>
</dbReference>
<dbReference type="InterPro" id="IPR011008">
    <property type="entry name" value="Dimeric_a/b-barrel"/>
</dbReference>
<organism evidence="2 3">
    <name type="scientific">Tateyamaria omphalii</name>
    <dbReference type="NCBI Taxonomy" id="299262"/>
    <lineage>
        <taxon>Bacteria</taxon>
        <taxon>Pseudomonadati</taxon>
        <taxon>Pseudomonadota</taxon>
        <taxon>Alphaproteobacteria</taxon>
        <taxon>Rhodobacterales</taxon>
        <taxon>Roseobacteraceae</taxon>
        <taxon>Tateyamaria</taxon>
    </lineage>
</organism>
<name>A0A1P8MXG2_9RHOB</name>
<evidence type="ECO:0000313" key="2">
    <source>
        <dbReference type="EMBL" id="APX12609.1"/>
    </source>
</evidence>
<dbReference type="AlphaFoldDB" id="A0A1P8MXG2"/>
<gene>
    <name evidence="2" type="ORF">BWR18_13640</name>
</gene>
<dbReference type="PROSITE" id="PS51502">
    <property type="entry name" value="S_R_A_B_BARREL"/>
    <property type="match status" value="1"/>
</dbReference>
<evidence type="ECO:0000313" key="3">
    <source>
        <dbReference type="Proteomes" id="UP000186336"/>
    </source>
</evidence>
<dbReference type="KEGG" id="tom:BWR18_13640"/>
<keyword evidence="3" id="KW-1185">Reference proteome</keyword>
<dbReference type="OrthoDB" id="9816070at2"/>
<proteinExistence type="predicted"/>
<dbReference type="Gene3D" id="3.30.70.100">
    <property type="match status" value="1"/>
</dbReference>
<dbReference type="RefSeq" id="WP_076629012.1">
    <property type="nucleotide sequence ID" value="NZ_CP019312.1"/>
</dbReference>
<dbReference type="Proteomes" id="UP000186336">
    <property type="component" value="Chromosome"/>
</dbReference>
<feature type="domain" description="Stress-response A/B barrel" evidence="1">
    <location>
        <begin position="2"/>
        <end position="100"/>
    </location>
</feature>
<dbReference type="InterPro" id="IPR013097">
    <property type="entry name" value="Dabb"/>
</dbReference>